<dbReference type="PANTHER" id="PTHR37549">
    <property type="entry name" value="LIPOPROTEIN LPRI"/>
    <property type="match status" value="1"/>
</dbReference>
<organism evidence="2 3">
    <name type="scientific">Veronia nyctiphanis</name>
    <dbReference type="NCBI Taxonomy" id="1278244"/>
    <lineage>
        <taxon>Bacteria</taxon>
        <taxon>Pseudomonadati</taxon>
        <taxon>Pseudomonadota</taxon>
        <taxon>Gammaproteobacteria</taxon>
        <taxon>Vibrionales</taxon>
        <taxon>Vibrionaceae</taxon>
        <taxon>Veronia</taxon>
    </lineage>
</organism>
<feature type="chain" id="PRO_5020376511" description="Lysozyme inhibitor LprI N-terminal domain-containing protein" evidence="1">
    <location>
        <begin position="25"/>
        <end position="346"/>
    </location>
</feature>
<evidence type="ECO:0000313" key="2">
    <source>
        <dbReference type="EMBL" id="RXJ73272.1"/>
    </source>
</evidence>
<dbReference type="AlphaFoldDB" id="A0A4Q0YQG7"/>
<protein>
    <recommendedName>
        <fullName evidence="4">Lysozyme inhibitor LprI N-terminal domain-containing protein</fullName>
    </recommendedName>
</protein>
<keyword evidence="3" id="KW-1185">Reference proteome</keyword>
<dbReference type="Proteomes" id="UP000290287">
    <property type="component" value="Unassembled WGS sequence"/>
</dbReference>
<dbReference type="InterPro" id="IPR052755">
    <property type="entry name" value="Lysozyme_Inhibitor_LprI"/>
</dbReference>
<reference evidence="2 3" key="1">
    <citation type="submission" date="2017-10" db="EMBL/GenBank/DDBJ databases">
        <title>Nyctiphanis sp. nov., isolated from the stomach of the euphausiid Nyctiphanes simplex (Hansen, 1911) in the Gulf of California.</title>
        <authorList>
            <person name="Gomez-Gil B."/>
            <person name="Aguilar-Mendez M."/>
            <person name="Lopez-Cortes A."/>
            <person name="Gomez-Gutierrez J."/>
            <person name="Roque A."/>
            <person name="Lang E."/>
            <person name="Gonzalez-Castillo A."/>
        </authorList>
    </citation>
    <scope>NUCLEOTIDE SEQUENCE [LARGE SCALE GENOMIC DNA]</scope>
    <source>
        <strain evidence="2 3">CAIM 600</strain>
    </source>
</reference>
<proteinExistence type="predicted"/>
<dbReference type="PANTHER" id="PTHR37549:SF1">
    <property type="entry name" value="LIPOPROTEIN LPRI"/>
    <property type="match status" value="1"/>
</dbReference>
<comment type="caution">
    <text evidence="2">The sequence shown here is derived from an EMBL/GenBank/DDBJ whole genome shotgun (WGS) entry which is preliminary data.</text>
</comment>
<sequence length="346" mass="39580">MYINYLIKVTTIPCLLLLSSFSHSASFNCDGIKQQSFEALICSSPELNELDEKLSLQYRKALNSFNGPDLSHLPENYNNEQLKKIIKTTQREWVKVTRKNEFADAISQAYQQRIEELEAFYQASLGTTFDIQCESKKQNCQQVSELNSLISKIYKQPDNKLRFYLPFIIEDLQCSNHRFIGNCLSKLKQIGLDTDFLIAHAQLNLFNDFTQGCNSSSWLDYVDCVVATTAGWQKIIAARTIKIKKAMQTGKDCELSDRYYQEYPYGMTVGAIDSDMEQLDSFNMASRKYASVYCPLKQQMELGSQKTSGAVCERDLAVKHYKKLIEVYGESHILDEVINACGHKQQ</sequence>
<evidence type="ECO:0008006" key="4">
    <source>
        <dbReference type="Google" id="ProtNLM"/>
    </source>
</evidence>
<dbReference type="GO" id="GO:0005576">
    <property type="term" value="C:extracellular region"/>
    <property type="evidence" value="ECO:0007669"/>
    <property type="project" value="TreeGrafter"/>
</dbReference>
<evidence type="ECO:0000313" key="3">
    <source>
        <dbReference type="Proteomes" id="UP000290287"/>
    </source>
</evidence>
<accession>A0A4Q0YQG7</accession>
<evidence type="ECO:0000256" key="1">
    <source>
        <dbReference type="SAM" id="SignalP"/>
    </source>
</evidence>
<gene>
    <name evidence="2" type="ORF">CS022_11125</name>
</gene>
<feature type="signal peptide" evidence="1">
    <location>
        <begin position="1"/>
        <end position="24"/>
    </location>
</feature>
<dbReference type="EMBL" id="PEIB01000011">
    <property type="protein sequence ID" value="RXJ73272.1"/>
    <property type="molecule type" value="Genomic_DNA"/>
</dbReference>
<name>A0A4Q0YQG7_9GAMM</name>
<keyword evidence="1" id="KW-0732">Signal</keyword>